<name>A0A9W9SSB4_9EURO</name>
<dbReference type="AlphaFoldDB" id="A0A9W9SSB4"/>
<reference evidence="1" key="2">
    <citation type="journal article" date="2023" name="IMA Fungus">
        <title>Comparative genomic study of the Penicillium genus elucidates a diverse pangenome and 15 lateral gene transfer events.</title>
        <authorList>
            <person name="Petersen C."/>
            <person name="Sorensen T."/>
            <person name="Nielsen M.R."/>
            <person name="Sondergaard T.E."/>
            <person name="Sorensen J.L."/>
            <person name="Fitzpatrick D.A."/>
            <person name="Frisvad J.C."/>
            <person name="Nielsen K.L."/>
        </authorList>
    </citation>
    <scope>NUCLEOTIDE SEQUENCE</scope>
    <source>
        <strain evidence="1">IBT 3081</strain>
    </source>
</reference>
<sequence length="144" mass="16904">MASLGINTRITDLAPNIYYRISAAILRYQVTGDYTVLLLKGVDEPYSNGPNSRHWSDHRRCFFDRAGLELQLYRTIQEVQSKIIGFGPKTTTILNYVIHEDFSQYEWVKQDGYRSLDMRIEMKEVIRRGFELHRIESRRLGIAM</sequence>
<dbReference type="Proteomes" id="UP001147752">
    <property type="component" value="Unassembled WGS sequence"/>
</dbReference>
<evidence type="ECO:0000313" key="1">
    <source>
        <dbReference type="EMBL" id="KAJ5383675.1"/>
    </source>
</evidence>
<evidence type="ECO:0000313" key="2">
    <source>
        <dbReference type="Proteomes" id="UP001147752"/>
    </source>
</evidence>
<protein>
    <submittedName>
        <fullName evidence="1">Uncharacterized protein</fullName>
    </submittedName>
</protein>
<dbReference type="OrthoDB" id="276276at2759"/>
<gene>
    <name evidence="1" type="ORF">N7517_001586</name>
</gene>
<comment type="caution">
    <text evidence="1">The sequence shown here is derived from an EMBL/GenBank/DDBJ whole genome shotgun (WGS) entry which is preliminary data.</text>
</comment>
<dbReference type="EMBL" id="JAPZBT010000001">
    <property type="protein sequence ID" value="KAJ5383675.1"/>
    <property type="molecule type" value="Genomic_DNA"/>
</dbReference>
<proteinExistence type="predicted"/>
<dbReference type="RefSeq" id="XP_056583451.1">
    <property type="nucleotide sequence ID" value="XM_056719316.1"/>
</dbReference>
<reference evidence="1" key="1">
    <citation type="submission" date="2022-12" db="EMBL/GenBank/DDBJ databases">
        <authorList>
            <person name="Petersen C."/>
        </authorList>
    </citation>
    <scope>NUCLEOTIDE SEQUENCE</scope>
    <source>
        <strain evidence="1">IBT 3081</strain>
    </source>
</reference>
<organism evidence="1 2">
    <name type="scientific">Penicillium concentricum</name>
    <dbReference type="NCBI Taxonomy" id="293559"/>
    <lineage>
        <taxon>Eukaryota</taxon>
        <taxon>Fungi</taxon>
        <taxon>Dikarya</taxon>
        <taxon>Ascomycota</taxon>
        <taxon>Pezizomycotina</taxon>
        <taxon>Eurotiomycetes</taxon>
        <taxon>Eurotiomycetidae</taxon>
        <taxon>Eurotiales</taxon>
        <taxon>Aspergillaceae</taxon>
        <taxon>Penicillium</taxon>
    </lineage>
</organism>
<dbReference type="GeneID" id="81458499"/>
<keyword evidence="2" id="KW-1185">Reference proteome</keyword>
<accession>A0A9W9SSB4</accession>